<dbReference type="EMBL" id="UYSL01021804">
    <property type="protein sequence ID" value="VDL79185.1"/>
    <property type="molecule type" value="Genomic_DNA"/>
</dbReference>
<name>A0A0N4YFP9_NIPBR</name>
<feature type="compositionally biased region" description="Basic residues" evidence="1">
    <location>
        <begin position="27"/>
        <end position="37"/>
    </location>
</feature>
<evidence type="ECO:0000313" key="4">
    <source>
        <dbReference type="WBParaSite" id="NBR_0001559201-mRNA-1"/>
    </source>
</evidence>
<reference evidence="2 3" key="2">
    <citation type="submission" date="2018-11" db="EMBL/GenBank/DDBJ databases">
        <authorList>
            <consortium name="Pathogen Informatics"/>
        </authorList>
    </citation>
    <scope>NUCLEOTIDE SEQUENCE [LARGE SCALE GENOMIC DNA]</scope>
</reference>
<keyword evidence="3" id="KW-1185">Reference proteome</keyword>
<proteinExistence type="predicted"/>
<evidence type="ECO:0000313" key="3">
    <source>
        <dbReference type="Proteomes" id="UP000271162"/>
    </source>
</evidence>
<protein>
    <submittedName>
        <fullName evidence="2 4">Uncharacterized protein</fullName>
    </submittedName>
</protein>
<evidence type="ECO:0000313" key="2">
    <source>
        <dbReference type="EMBL" id="VDL79185.1"/>
    </source>
</evidence>
<reference evidence="4" key="1">
    <citation type="submission" date="2017-02" db="UniProtKB">
        <authorList>
            <consortium name="WormBaseParasite"/>
        </authorList>
    </citation>
    <scope>IDENTIFICATION</scope>
</reference>
<evidence type="ECO:0000256" key="1">
    <source>
        <dbReference type="SAM" id="MobiDB-lite"/>
    </source>
</evidence>
<dbReference type="WBParaSite" id="NBR_0001559201-mRNA-1">
    <property type="protein sequence ID" value="NBR_0001559201-mRNA-1"/>
    <property type="gene ID" value="NBR_0001559201"/>
</dbReference>
<organism evidence="4">
    <name type="scientific">Nippostrongylus brasiliensis</name>
    <name type="common">Rat hookworm</name>
    <dbReference type="NCBI Taxonomy" id="27835"/>
    <lineage>
        <taxon>Eukaryota</taxon>
        <taxon>Metazoa</taxon>
        <taxon>Ecdysozoa</taxon>
        <taxon>Nematoda</taxon>
        <taxon>Chromadorea</taxon>
        <taxon>Rhabditida</taxon>
        <taxon>Rhabditina</taxon>
        <taxon>Rhabditomorpha</taxon>
        <taxon>Strongyloidea</taxon>
        <taxon>Heligmosomidae</taxon>
        <taxon>Nippostrongylus</taxon>
    </lineage>
</organism>
<sequence>MNELEAPVQPSPAEGEKSVVDAGNRKVPNKRHRQRPRIKSDSDVPKVLLCLLVLMFSALATSYGHEKPASVNLLCRDFVY</sequence>
<gene>
    <name evidence="2" type="ORF">NBR_LOCUS15591</name>
</gene>
<feature type="region of interest" description="Disordered" evidence="1">
    <location>
        <begin position="1"/>
        <end position="40"/>
    </location>
</feature>
<accession>A0A0N4YFP9</accession>
<dbReference type="Proteomes" id="UP000271162">
    <property type="component" value="Unassembled WGS sequence"/>
</dbReference>
<dbReference type="AlphaFoldDB" id="A0A0N4YFP9"/>